<keyword evidence="10" id="KW-0175">Coiled coil</keyword>
<dbReference type="PANTHER" id="PTHR31586:SF1">
    <property type="entry name" value="CYTOCHROME C OXIDASE ASSEMBLY PROTEIN COX20, MITOCHONDRIAL"/>
    <property type="match status" value="1"/>
</dbReference>
<sequence>MADDTRQSNTSPKEDLSKEALTVHPENKPFAGSQWQTDPKAQPVQPPENANMMSGGTQHTAGGKEPEFNLSNVITTGRPITEIHKAPCVRDSLLQGIGAGSVIGATRALFGTPVMKACNWAAGSFAIASIGFYQYCLYKRQAEKQGMIRAMEILDKKRVEKQAREERKAKLREERRLAKEQELDVQYQAASDRRAGGKPWYKFW</sequence>
<feature type="region of interest" description="Disordered" evidence="11">
    <location>
        <begin position="1"/>
        <end position="67"/>
    </location>
</feature>
<evidence type="ECO:0000256" key="2">
    <source>
        <dbReference type="ARBA" id="ARBA00009575"/>
    </source>
</evidence>
<keyword evidence="13" id="KW-1185">Reference proteome</keyword>
<reference evidence="12" key="1">
    <citation type="submission" date="2022-06" db="EMBL/GenBank/DDBJ databases">
        <title>Complete genome sequences of two strains of the flax pathogen Septoria linicola.</title>
        <authorList>
            <person name="Lapalu N."/>
            <person name="Simon A."/>
            <person name="Demenou B."/>
            <person name="Paumier D."/>
            <person name="Guillot M.-P."/>
            <person name="Gout L."/>
            <person name="Valade R."/>
        </authorList>
    </citation>
    <scope>NUCLEOTIDE SEQUENCE</scope>
    <source>
        <strain evidence="12">SE15195</strain>
    </source>
</reference>
<evidence type="ECO:0000256" key="5">
    <source>
        <dbReference type="ARBA" id="ARBA00022792"/>
    </source>
</evidence>
<keyword evidence="8 9" id="KW-0472">Membrane</keyword>
<accession>A0A9Q9B933</accession>
<evidence type="ECO:0000313" key="13">
    <source>
        <dbReference type="Proteomes" id="UP001056384"/>
    </source>
</evidence>
<evidence type="ECO:0000256" key="7">
    <source>
        <dbReference type="ARBA" id="ARBA00023128"/>
    </source>
</evidence>
<evidence type="ECO:0000313" key="12">
    <source>
        <dbReference type="EMBL" id="USW59316.1"/>
    </source>
</evidence>
<dbReference type="OrthoDB" id="14603at2759"/>
<protein>
    <recommendedName>
        <fullName evidence="3 9">Cytochrome c oxidase assembly protein COX20, mitochondrial</fullName>
    </recommendedName>
</protein>
<keyword evidence="4" id="KW-0812">Transmembrane</keyword>
<dbReference type="PIRSF" id="PIRSF007871">
    <property type="entry name" value="Cox20"/>
    <property type="match status" value="1"/>
</dbReference>
<dbReference type="GO" id="GO:0033617">
    <property type="term" value="P:mitochondrial respiratory chain complex IV assembly"/>
    <property type="evidence" value="ECO:0007669"/>
    <property type="project" value="InterPro"/>
</dbReference>
<organism evidence="12 13">
    <name type="scientific">Septoria linicola</name>
    <dbReference type="NCBI Taxonomy" id="215465"/>
    <lineage>
        <taxon>Eukaryota</taxon>
        <taxon>Fungi</taxon>
        <taxon>Dikarya</taxon>
        <taxon>Ascomycota</taxon>
        <taxon>Pezizomycotina</taxon>
        <taxon>Dothideomycetes</taxon>
        <taxon>Dothideomycetidae</taxon>
        <taxon>Mycosphaerellales</taxon>
        <taxon>Mycosphaerellaceae</taxon>
        <taxon>Septoria</taxon>
    </lineage>
</organism>
<feature type="coiled-coil region" evidence="10">
    <location>
        <begin position="154"/>
        <end position="184"/>
    </location>
</feature>
<dbReference type="EMBL" id="CP099429">
    <property type="protein sequence ID" value="USW59316.1"/>
    <property type="molecule type" value="Genomic_DNA"/>
</dbReference>
<keyword evidence="7 9" id="KW-0496">Mitochondrion</keyword>
<evidence type="ECO:0000256" key="8">
    <source>
        <dbReference type="ARBA" id="ARBA00023136"/>
    </source>
</evidence>
<dbReference type="Proteomes" id="UP001056384">
    <property type="component" value="Chromosome 12"/>
</dbReference>
<evidence type="ECO:0000256" key="10">
    <source>
        <dbReference type="SAM" id="Coils"/>
    </source>
</evidence>
<gene>
    <name evidence="12" type="ORF">Slin15195_G126350</name>
</gene>
<evidence type="ECO:0000256" key="6">
    <source>
        <dbReference type="ARBA" id="ARBA00022989"/>
    </source>
</evidence>
<dbReference type="InterPro" id="IPR022533">
    <property type="entry name" value="Cox20"/>
</dbReference>
<comment type="similarity">
    <text evidence="2 9">Belongs to the COX20 family.</text>
</comment>
<feature type="compositionally biased region" description="Basic and acidic residues" evidence="11">
    <location>
        <begin position="1"/>
        <end position="18"/>
    </location>
</feature>
<evidence type="ECO:0000256" key="11">
    <source>
        <dbReference type="SAM" id="MobiDB-lite"/>
    </source>
</evidence>
<dbReference type="PANTHER" id="PTHR31586">
    <property type="entry name" value="CYTOCHROME C OXIDASE PROTEIN 20"/>
    <property type="match status" value="1"/>
</dbReference>
<dbReference type="AlphaFoldDB" id="A0A9Q9B933"/>
<keyword evidence="5 9" id="KW-0999">Mitochondrion inner membrane</keyword>
<name>A0A9Q9B933_9PEZI</name>
<comment type="function">
    <text evidence="9">Involved in the assembly of the cytochrome c oxidase complex.</text>
</comment>
<comment type="subcellular location">
    <subcellularLocation>
        <location evidence="1 9">Mitochondrion inner membrane</location>
    </subcellularLocation>
</comment>
<feature type="compositionally biased region" description="Polar residues" evidence="11">
    <location>
        <begin position="51"/>
        <end position="60"/>
    </location>
</feature>
<keyword evidence="6" id="KW-1133">Transmembrane helix</keyword>
<dbReference type="Pfam" id="PF12597">
    <property type="entry name" value="Cox20"/>
    <property type="match status" value="1"/>
</dbReference>
<evidence type="ECO:0000256" key="3">
    <source>
        <dbReference type="ARBA" id="ARBA00017689"/>
    </source>
</evidence>
<dbReference type="GO" id="GO:0005743">
    <property type="term" value="C:mitochondrial inner membrane"/>
    <property type="evidence" value="ECO:0007669"/>
    <property type="project" value="UniProtKB-SubCell"/>
</dbReference>
<evidence type="ECO:0000256" key="9">
    <source>
        <dbReference type="PIRNR" id="PIRNR007871"/>
    </source>
</evidence>
<proteinExistence type="inferred from homology"/>
<evidence type="ECO:0000256" key="4">
    <source>
        <dbReference type="ARBA" id="ARBA00022692"/>
    </source>
</evidence>
<evidence type="ECO:0000256" key="1">
    <source>
        <dbReference type="ARBA" id="ARBA00004273"/>
    </source>
</evidence>